<accession>A0ACC0BM75</accession>
<gene>
    <name evidence="1" type="ORF">M9H77_14092</name>
</gene>
<reference evidence="2" key="1">
    <citation type="journal article" date="2023" name="Nat. Plants">
        <title>Single-cell RNA sequencing provides a high-resolution roadmap for understanding the multicellular compartmentation of specialized metabolism.</title>
        <authorList>
            <person name="Sun S."/>
            <person name="Shen X."/>
            <person name="Li Y."/>
            <person name="Li Y."/>
            <person name="Wang S."/>
            <person name="Li R."/>
            <person name="Zhang H."/>
            <person name="Shen G."/>
            <person name="Guo B."/>
            <person name="Wei J."/>
            <person name="Xu J."/>
            <person name="St-Pierre B."/>
            <person name="Chen S."/>
            <person name="Sun C."/>
        </authorList>
    </citation>
    <scope>NUCLEOTIDE SEQUENCE [LARGE SCALE GENOMIC DNA]</scope>
</reference>
<protein>
    <submittedName>
        <fullName evidence="1">Uncharacterized protein</fullName>
    </submittedName>
</protein>
<proteinExistence type="predicted"/>
<comment type="caution">
    <text evidence="1">The sequence shown here is derived from an EMBL/GenBank/DDBJ whole genome shotgun (WGS) entry which is preliminary data.</text>
</comment>
<dbReference type="EMBL" id="CM044703">
    <property type="protein sequence ID" value="KAI5673728.1"/>
    <property type="molecule type" value="Genomic_DNA"/>
</dbReference>
<dbReference type="Proteomes" id="UP001060085">
    <property type="component" value="Linkage Group LG03"/>
</dbReference>
<evidence type="ECO:0000313" key="1">
    <source>
        <dbReference type="EMBL" id="KAI5673728.1"/>
    </source>
</evidence>
<keyword evidence="2" id="KW-1185">Reference proteome</keyword>
<evidence type="ECO:0000313" key="2">
    <source>
        <dbReference type="Proteomes" id="UP001060085"/>
    </source>
</evidence>
<sequence length="188" mass="19752">MNRVCPEEGVEETRKKPKDVEYGGGICDVPDPLGSDWEAGIKPKLKEGISEFGLSNGSIIGCPALDPSPLSTSACPGSTCSYLSGKGGTRGRPPPAPRLGYLREPLLTPGAPRSGTCSPGRRRDGCLGNVYWISCCDGVQPKVPLIETMHLRIIICIFFTNTAICEGSAGGSCITTEAISSTSCNMEV</sequence>
<name>A0ACC0BM75_CATRO</name>
<organism evidence="1 2">
    <name type="scientific">Catharanthus roseus</name>
    <name type="common">Madagascar periwinkle</name>
    <name type="synonym">Vinca rosea</name>
    <dbReference type="NCBI Taxonomy" id="4058"/>
    <lineage>
        <taxon>Eukaryota</taxon>
        <taxon>Viridiplantae</taxon>
        <taxon>Streptophyta</taxon>
        <taxon>Embryophyta</taxon>
        <taxon>Tracheophyta</taxon>
        <taxon>Spermatophyta</taxon>
        <taxon>Magnoliopsida</taxon>
        <taxon>eudicotyledons</taxon>
        <taxon>Gunneridae</taxon>
        <taxon>Pentapetalae</taxon>
        <taxon>asterids</taxon>
        <taxon>lamiids</taxon>
        <taxon>Gentianales</taxon>
        <taxon>Apocynaceae</taxon>
        <taxon>Rauvolfioideae</taxon>
        <taxon>Vinceae</taxon>
        <taxon>Catharanthinae</taxon>
        <taxon>Catharanthus</taxon>
    </lineage>
</organism>